<keyword evidence="2" id="KW-0964">Secreted</keyword>
<evidence type="ECO:0000256" key="6">
    <source>
        <dbReference type="ARBA" id="ARBA00023277"/>
    </source>
</evidence>
<comment type="subcellular location">
    <subcellularLocation>
        <location evidence="1">Secreted</location>
    </subcellularLocation>
</comment>
<dbReference type="SUPFAM" id="SSF53474">
    <property type="entry name" value="alpha/beta-Hydrolases"/>
    <property type="match status" value="1"/>
</dbReference>
<reference evidence="9" key="1">
    <citation type="journal article" date="2014" name="Int. J. Syst. Evol. Microbiol.">
        <title>Complete genome sequence of Corynebacterium casei LMG S-19264T (=DSM 44701T), isolated from a smear-ripened cheese.</title>
        <authorList>
            <consortium name="US DOE Joint Genome Institute (JGI-PGF)"/>
            <person name="Walter F."/>
            <person name="Albersmeier A."/>
            <person name="Kalinowski J."/>
            <person name="Ruckert C."/>
        </authorList>
    </citation>
    <scope>NUCLEOTIDE SEQUENCE</scope>
    <source>
        <strain evidence="9">NBRC 110023</strain>
    </source>
</reference>
<reference evidence="9" key="2">
    <citation type="submission" date="2023-01" db="EMBL/GenBank/DDBJ databases">
        <title>Draft genome sequence of Agaribacter marinus strain NBRC 110023.</title>
        <authorList>
            <person name="Sun Q."/>
            <person name="Mori K."/>
        </authorList>
    </citation>
    <scope>NUCLEOTIDE SEQUENCE</scope>
    <source>
        <strain evidence="9">NBRC 110023</strain>
    </source>
</reference>
<evidence type="ECO:0000256" key="7">
    <source>
        <dbReference type="ARBA" id="ARBA00023326"/>
    </source>
</evidence>
<evidence type="ECO:0000313" key="10">
    <source>
        <dbReference type="Proteomes" id="UP001156601"/>
    </source>
</evidence>
<dbReference type="PANTHER" id="PTHR38050:SF2">
    <property type="entry name" value="FERULOYL ESTERASE C-RELATED"/>
    <property type="match status" value="1"/>
</dbReference>
<evidence type="ECO:0000313" key="9">
    <source>
        <dbReference type="EMBL" id="GLR70079.1"/>
    </source>
</evidence>
<dbReference type="Gene3D" id="3.40.50.1820">
    <property type="entry name" value="alpha/beta hydrolase"/>
    <property type="match status" value="1"/>
</dbReference>
<dbReference type="PROSITE" id="PS51257">
    <property type="entry name" value="PROKAR_LIPOPROTEIN"/>
    <property type="match status" value="1"/>
</dbReference>
<evidence type="ECO:0000256" key="4">
    <source>
        <dbReference type="ARBA" id="ARBA00022729"/>
    </source>
</evidence>
<keyword evidence="3" id="KW-0858">Xylan degradation</keyword>
<evidence type="ECO:0000256" key="3">
    <source>
        <dbReference type="ARBA" id="ARBA00022651"/>
    </source>
</evidence>
<keyword evidence="6" id="KW-0119">Carbohydrate metabolism</keyword>
<feature type="signal peptide" evidence="8">
    <location>
        <begin position="1"/>
        <end position="27"/>
    </location>
</feature>
<dbReference type="GO" id="GO:0030600">
    <property type="term" value="F:feruloyl esterase activity"/>
    <property type="evidence" value="ECO:0007669"/>
    <property type="project" value="InterPro"/>
</dbReference>
<dbReference type="GO" id="GO:0045493">
    <property type="term" value="P:xylan catabolic process"/>
    <property type="evidence" value="ECO:0007669"/>
    <property type="project" value="UniProtKB-KW"/>
</dbReference>
<comment type="caution">
    <text evidence="9">The sequence shown here is derived from an EMBL/GenBank/DDBJ whole genome shotgun (WGS) entry which is preliminary data.</text>
</comment>
<accession>A0AA37SWM5</accession>
<evidence type="ECO:0000256" key="8">
    <source>
        <dbReference type="SAM" id="SignalP"/>
    </source>
</evidence>
<dbReference type="InterPro" id="IPR043595">
    <property type="entry name" value="FaeB/C/D"/>
</dbReference>
<evidence type="ECO:0000256" key="2">
    <source>
        <dbReference type="ARBA" id="ARBA00022525"/>
    </source>
</evidence>
<dbReference type="RefSeq" id="WP_284216383.1">
    <property type="nucleotide sequence ID" value="NZ_BSOT01000005.1"/>
</dbReference>
<feature type="chain" id="PRO_5041425108" evidence="8">
    <location>
        <begin position="28"/>
        <end position="328"/>
    </location>
</feature>
<evidence type="ECO:0000256" key="1">
    <source>
        <dbReference type="ARBA" id="ARBA00004613"/>
    </source>
</evidence>
<keyword evidence="4 8" id="KW-0732">Signal</keyword>
<keyword evidence="7" id="KW-0624">Polysaccharide degradation</keyword>
<dbReference type="AlphaFoldDB" id="A0AA37SWM5"/>
<sequence>MRYISSITLTIAAFLTILLLTSCTSNTQTSDHVFKPTNIKGSHTFDGNSGKIIEHNFNHNGIKRSYIVYLPTNHQPDNKSALVLSLHGRTGTSHALMKSQRWHSLADSENFVVVFPQSAATELDGKLMTQWNALNVNSGIDDVSFLKNVVSRVHEQYKTSAKKAYVAGFSNGGMMVSRLVCEADGTFAAMASVAGIGSTAHSDCVPRHVTPIAFIHGEKDLLPPQKGQLSNLRPVQETISMFVETYNCSDMPVVKLLEDKAPNDGTRTTMYRYQGCNEDAVVEYYFVKNGGHTWPGNKPVTWLGNTSQDFTANEILWQFFSRHELKFK</sequence>
<keyword evidence="10" id="KW-1185">Reference proteome</keyword>
<dbReference type="Proteomes" id="UP001156601">
    <property type="component" value="Unassembled WGS sequence"/>
</dbReference>
<keyword evidence="5 9" id="KW-0378">Hydrolase</keyword>
<proteinExistence type="predicted"/>
<dbReference type="Pfam" id="PF10503">
    <property type="entry name" value="Esterase_PHB"/>
    <property type="match status" value="1"/>
</dbReference>
<dbReference type="GO" id="GO:0005576">
    <property type="term" value="C:extracellular region"/>
    <property type="evidence" value="ECO:0007669"/>
    <property type="project" value="UniProtKB-SubCell"/>
</dbReference>
<organism evidence="9 10">
    <name type="scientific">Agaribacter marinus</name>
    <dbReference type="NCBI Taxonomy" id="1431249"/>
    <lineage>
        <taxon>Bacteria</taxon>
        <taxon>Pseudomonadati</taxon>
        <taxon>Pseudomonadota</taxon>
        <taxon>Gammaproteobacteria</taxon>
        <taxon>Alteromonadales</taxon>
        <taxon>Alteromonadaceae</taxon>
        <taxon>Agaribacter</taxon>
    </lineage>
</organism>
<gene>
    <name evidence="9" type="primary">lpqC</name>
    <name evidence="9" type="ORF">GCM10007852_09870</name>
</gene>
<name>A0AA37SWM5_9ALTE</name>
<evidence type="ECO:0000256" key="5">
    <source>
        <dbReference type="ARBA" id="ARBA00022801"/>
    </source>
</evidence>
<dbReference type="InterPro" id="IPR010126">
    <property type="entry name" value="Esterase_phb"/>
</dbReference>
<protein>
    <submittedName>
        <fullName evidence="9">Hydrolase</fullName>
    </submittedName>
</protein>
<dbReference type="PANTHER" id="PTHR38050">
    <property type="match status" value="1"/>
</dbReference>
<dbReference type="EMBL" id="BSOT01000005">
    <property type="protein sequence ID" value="GLR70079.1"/>
    <property type="molecule type" value="Genomic_DNA"/>
</dbReference>
<dbReference type="InterPro" id="IPR029058">
    <property type="entry name" value="AB_hydrolase_fold"/>
</dbReference>